<feature type="region of interest" description="Disordered" evidence="1">
    <location>
        <begin position="117"/>
        <end position="156"/>
    </location>
</feature>
<feature type="compositionally biased region" description="Basic and acidic residues" evidence="1">
    <location>
        <begin position="117"/>
        <end position="133"/>
    </location>
</feature>
<accession>A0A540KNP5</accession>
<comment type="caution">
    <text evidence="2">The sequence shown here is derived from an EMBL/GenBank/DDBJ whole genome shotgun (WGS) entry which is preliminary data.</text>
</comment>
<keyword evidence="3" id="KW-1185">Reference proteome</keyword>
<evidence type="ECO:0000313" key="3">
    <source>
        <dbReference type="Proteomes" id="UP000315295"/>
    </source>
</evidence>
<organism evidence="2 3">
    <name type="scientific">Malus baccata</name>
    <name type="common">Siberian crab apple</name>
    <name type="synonym">Pyrus baccata</name>
    <dbReference type="NCBI Taxonomy" id="106549"/>
    <lineage>
        <taxon>Eukaryota</taxon>
        <taxon>Viridiplantae</taxon>
        <taxon>Streptophyta</taxon>
        <taxon>Embryophyta</taxon>
        <taxon>Tracheophyta</taxon>
        <taxon>Spermatophyta</taxon>
        <taxon>Magnoliopsida</taxon>
        <taxon>eudicotyledons</taxon>
        <taxon>Gunneridae</taxon>
        <taxon>Pentapetalae</taxon>
        <taxon>rosids</taxon>
        <taxon>fabids</taxon>
        <taxon>Rosales</taxon>
        <taxon>Rosaceae</taxon>
        <taxon>Amygdaloideae</taxon>
        <taxon>Maleae</taxon>
        <taxon>Malus</taxon>
    </lineage>
</organism>
<feature type="compositionally biased region" description="Low complexity" evidence="1">
    <location>
        <begin position="139"/>
        <end position="156"/>
    </location>
</feature>
<gene>
    <name evidence="2" type="ORF">C1H46_038840</name>
</gene>
<protein>
    <submittedName>
        <fullName evidence="2">Uncharacterized protein</fullName>
    </submittedName>
</protein>
<name>A0A540KNP5_MALBA</name>
<evidence type="ECO:0000313" key="2">
    <source>
        <dbReference type="EMBL" id="TQD75632.1"/>
    </source>
</evidence>
<sequence length="156" mass="17132">MIRVPRDEAKRGGGGGGRGRANWLARSESGRGKNPTRPAKLRDEKKETKVVESSMSKLQLDDDTPTAILRMSIVQFALWTATTNICVPTGKVSHRARAAALKHQYPSHKEVEQFRARQGEMAEMSRARVERGEPSLLGDTSSDSSYDTSSDSSSDI</sequence>
<feature type="compositionally biased region" description="Basic and acidic residues" evidence="1">
    <location>
        <begin position="40"/>
        <end position="50"/>
    </location>
</feature>
<dbReference type="AlphaFoldDB" id="A0A540KNP5"/>
<dbReference type="EMBL" id="VIEB01001084">
    <property type="protein sequence ID" value="TQD75632.1"/>
    <property type="molecule type" value="Genomic_DNA"/>
</dbReference>
<dbReference type="Proteomes" id="UP000315295">
    <property type="component" value="Unassembled WGS sequence"/>
</dbReference>
<proteinExistence type="predicted"/>
<feature type="region of interest" description="Disordered" evidence="1">
    <location>
        <begin position="1"/>
        <end position="50"/>
    </location>
</feature>
<evidence type="ECO:0000256" key="1">
    <source>
        <dbReference type="SAM" id="MobiDB-lite"/>
    </source>
</evidence>
<feature type="compositionally biased region" description="Basic and acidic residues" evidence="1">
    <location>
        <begin position="1"/>
        <end position="11"/>
    </location>
</feature>
<reference evidence="2 3" key="1">
    <citation type="journal article" date="2019" name="G3 (Bethesda)">
        <title>Sequencing of a Wild Apple (Malus baccata) Genome Unravels the Differences Between Cultivated and Wild Apple Species Regarding Disease Resistance and Cold Tolerance.</title>
        <authorList>
            <person name="Chen X."/>
        </authorList>
    </citation>
    <scope>NUCLEOTIDE SEQUENCE [LARGE SCALE GENOMIC DNA]</scope>
    <source>
        <strain evidence="3">cv. Shandingzi</strain>
        <tissue evidence="2">Leaves</tissue>
    </source>
</reference>